<comment type="subcellular location">
    <subcellularLocation>
        <location evidence="2">Chromosome</location>
    </subcellularLocation>
    <subcellularLocation>
        <location evidence="1">Nucleus</location>
    </subcellularLocation>
</comment>
<reference evidence="11" key="1">
    <citation type="submission" date="2022-01" db="UniProtKB">
        <authorList>
            <consortium name="EnsemblMetazoa"/>
        </authorList>
    </citation>
    <scope>IDENTIFICATION</scope>
</reference>
<keyword evidence="5" id="KW-0677">Repeat</keyword>
<dbReference type="SMART" id="SM00398">
    <property type="entry name" value="HMG"/>
    <property type="match status" value="2"/>
</dbReference>
<dbReference type="InterPro" id="IPR036910">
    <property type="entry name" value="HMG_box_dom_sf"/>
</dbReference>
<dbReference type="FunFam" id="1.10.30.10:FF:000016">
    <property type="entry name" value="FACT complex subunit SSRP1"/>
    <property type="match status" value="1"/>
</dbReference>
<dbReference type="AlphaFoldDB" id="A0A8I6RQV3"/>
<dbReference type="EnsemblMetazoa" id="XM_014394440.2">
    <property type="protein sequence ID" value="XP_014249926.1"/>
    <property type="gene ID" value="LOC106666905"/>
</dbReference>
<keyword evidence="7 8" id="KW-0539">Nucleus</keyword>
<evidence type="ECO:0000256" key="4">
    <source>
        <dbReference type="ARBA" id="ARBA00022454"/>
    </source>
</evidence>
<feature type="compositionally biased region" description="Basic and acidic residues" evidence="9">
    <location>
        <begin position="148"/>
        <end position="163"/>
    </location>
</feature>
<dbReference type="Gene3D" id="1.10.30.10">
    <property type="entry name" value="High mobility group box domain"/>
    <property type="match status" value="2"/>
</dbReference>
<feature type="region of interest" description="Disordered" evidence="9">
    <location>
        <begin position="148"/>
        <end position="180"/>
    </location>
</feature>
<name>A0A8I6RQV3_CIMLE</name>
<evidence type="ECO:0000256" key="7">
    <source>
        <dbReference type="ARBA" id="ARBA00023242"/>
    </source>
</evidence>
<feature type="domain" description="HMG box" evidence="10">
    <location>
        <begin position="178"/>
        <end position="246"/>
    </location>
</feature>
<protein>
    <recommendedName>
        <fullName evidence="10">HMG box domain-containing protein</fullName>
    </recommendedName>
</protein>
<evidence type="ECO:0000256" key="3">
    <source>
        <dbReference type="ARBA" id="ARBA00008774"/>
    </source>
</evidence>
<dbReference type="RefSeq" id="XP_014249926.1">
    <property type="nucleotide sequence ID" value="XM_014394440.2"/>
</dbReference>
<dbReference type="PROSITE" id="PS00353">
    <property type="entry name" value="HMG_BOX_1"/>
    <property type="match status" value="1"/>
</dbReference>
<evidence type="ECO:0000256" key="6">
    <source>
        <dbReference type="ARBA" id="ARBA00023125"/>
    </source>
</evidence>
<evidence type="ECO:0000313" key="11">
    <source>
        <dbReference type="EnsemblMetazoa" id="XP_014249926.1"/>
    </source>
</evidence>
<dbReference type="PANTHER" id="PTHR48112:SF32">
    <property type="entry name" value="HIGH MOBILITY GROUP PROTEIN B3"/>
    <property type="match status" value="1"/>
</dbReference>
<dbReference type="InterPro" id="IPR009071">
    <property type="entry name" value="HMG_box_dom"/>
</dbReference>
<dbReference type="GO" id="GO:0005694">
    <property type="term" value="C:chromosome"/>
    <property type="evidence" value="ECO:0007669"/>
    <property type="project" value="UniProtKB-SubCell"/>
</dbReference>
<keyword evidence="4" id="KW-0158">Chromosome</keyword>
<comment type="similarity">
    <text evidence="3">Belongs to the HMGB family.</text>
</comment>
<dbReference type="Proteomes" id="UP000494040">
    <property type="component" value="Unassembled WGS sequence"/>
</dbReference>
<sequence>MGEERWQEESPWWHQDHHHQHMFSSYKPPQTGMAGGSYSNQPSSYWWCPTPQMDNNSVGSVHHIQQHNSMSRGAMPKAMKGSETKPRGRMTAYAFFVQICREEHKKKHPEENVVFAEFSKKCAERWKTMTEKDKKRFHDLADKDKKRYESEMKDYTPSENDKGKRGKKRKQMKDPNAPKRPLSAFFLFSIDERSNVKQANPEYTAGDTSKELGRRWAEADPAVKSKYQEMADKDKLRYDREITEYKKKGKFTSSATLAAKKRKSDDEDDEEEEDDE</sequence>
<dbReference type="InterPro" id="IPR050342">
    <property type="entry name" value="HMGB"/>
</dbReference>
<keyword evidence="6 8" id="KW-0238">DNA-binding</keyword>
<dbReference type="SUPFAM" id="SSF47095">
    <property type="entry name" value="HMG-box"/>
    <property type="match status" value="2"/>
</dbReference>
<dbReference type="GO" id="GO:0003677">
    <property type="term" value="F:DNA binding"/>
    <property type="evidence" value="ECO:0007669"/>
    <property type="project" value="UniProtKB-UniRule"/>
</dbReference>
<dbReference type="OrthoDB" id="1919336at2759"/>
<feature type="compositionally biased region" description="Acidic residues" evidence="9">
    <location>
        <begin position="266"/>
        <end position="276"/>
    </location>
</feature>
<dbReference type="PANTHER" id="PTHR48112">
    <property type="entry name" value="HIGH MOBILITY GROUP PROTEIN DSP1"/>
    <property type="match status" value="1"/>
</dbReference>
<feature type="DNA-binding region" description="HMG box" evidence="8">
    <location>
        <begin position="178"/>
        <end position="246"/>
    </location>
</feature>
<feature type="domain" description="HMG box" evidence="10">
    <location>
        <begin position="86"/>
        <end position="156"/>
    </location>
</feature>
<dbReference type="OMA" id="MMGNCMA"/>
<keyword evidence="12" id="KW-1185">Reference proteome</keyword>
<dbReference type="FunFam" id="1.10.30.10:FF:000013">
    <property type="entry name" value="High mobility group protein B3"/>
    <property type="match status" value="1"/>
</dbReference>
<evidence type="ECO:0000256" key="2">
    <source>
        <dbReference type="ARBA" id="ARBA00004286"/>
    </source>
</evidence>
<dbReference type="GO" id="GO:0005634">
    <property type="term" value="C:nucleus"/>
    <property type="evidence" value="ECO:0007669"/>
    <property type="project" value="UniProtKB-SubCell"/>
</dbReference>
<evidence type="ECO:0000256" key="9">
    <source>
        <dbReference type="SAM" id="MobiDB-lite"/>
    </source>
</evidence>
<feature type="DNA-binding region" description="HMG box" evidence="8">
    <location>
        <begin position="86"/>
        <end position="156"/>
    </location>
</feature>
<evidence type="ECO:0000256" key="1">
    <source>
        <dbReference type="ARBA" id="ARBA00004123"/>
    </source>
</evidence>
<dbReference type="InterPro" id="IPR017967">
    <property type="entry name" value="HMG_boxA_CS"/>
</dbReference>
<dbReference type="PROSITE" id="PS50118">
    <property type="entry name" value="HMG_BOX_2"/>
    <property type="match status" value="2"/>
</dbReference>
<dbReference type="PRINTS" id="PR00886">
    <property type="entry name" value="HIGHMOBLTY12"/>
</dbReference>
<accession>A0A8I6RQV3</accession>
<feature type="region of interest" description="Disordered" evidence="9">
    <location>
        <begin position="249"/>
        <end position="276"/>
    </location>
</feature>
<dbReference type="Pfam" id="PF09011">
    <property type="entry name" value="HMG_box_2"/>
    <property type="match status" value="1"/>
</dbReference>
<organism evidence="11 12">
    <name type="scientific">Cimex lectularius</name>
    <name type="common">Bed bug</name>
    <name type="synonym">Acanthia lectularia</name>
    <dbReference type="NCBI Taxonomy" id="79782"/>
    <lineage>
        <taxon>Eukaryota</taxon>
        <taxon>Metazoa</taxon>
        <taxon>Ecdysozoa</taxon>
        <taxon>Arthropoda</taxon>
        <taxon>Hexapoda</taxon>
        <taxon>Insecta</taxon>
        <taxon>Pterygota</taxon>
        <taxon>Neoptera</taxon>
        <taxon>Paraneoptera</taxon>
        <taxon>Hemiptera</taxon>
        <taxon>Heteroptera</taxon>
        <taxon>Panheteroptera</taxon>
        <taxon>Cimicomorpha</taxon>
        <taxon>Cimicidae</taxon>
        <taxon>Cimex</taxon>
    </lineage>
</organism>
<dbReference type="CDD" id="cd21978">
    <property type="entry name" value="HMG-box_HMGB_rpt1"/>
    <property type="match status" value="1"/>
</dbReference>
<evidence type="ECO:0000256" key="5">
    <source>
        <dbReference type="ARBA" id="ARBA00022737"/>
    </source>
</evidence>
<dbReference type="KEGG" id="clec:106666905"/>
<evidence type="ECO:0000313" key="12">
    <source>
        <dbReference type="Proteomes" id="UP000494040"/>
    </source>
</evidence>
<evidence type="ECO:0000256" key="8">
    <source>
        <dbReference type="PROSITE-ProRule" id="PRU00267"/>
    </source>
</evidence>
<dbReference type="GeneID" id="106666905"/>
<evidence type="ECO:0000259" key="10">
    <source>
        <dbReference type="PROSITE" id="PS50118"/>
    </source>
</evidence>
<dbReference type="Pfam" id="PF00505">
    <property type="entry name" value="HMG_box"/>
    <property type="match status" value="1"/>
</dbReference>
<proteinExistence type="inferred from homology"/>